<dbReference type="Proteomes" id="UP000216207">
    <property type="component" value="Unassembled WGS sequence"/>
</dbReference>
<gene>
    <name evidence="2" type="ORF">CHH72_00450</name>
</gene>
<comment type="caution">
    <text evidence="2">The sequence shown here is derived from an EMBL/GenBank/DDBJ whole genome shotgun (WGS) entry which is preliminary data.</text>
</comment>
<organism evidence="2 3">
    <name type="scientific">Shouchella clausii</name>
    <name type="common">Alkalihalobacillus clausii</name>
    <dbReference type="NCBI Taxonomy" id="79880"/>
    <lineage>
        <taxon>Bacteria</taxon>
        <taxon>Bacillati</taxon>
        <taxon>Bacillota</taxon>
        <taxon>Bacilli</taxon>
        <taxon>Bacillales</taxon>
        <taxon>Bacillaceae</taxon>
        <taxon>Shouchella</taxon>
    </lineage>
</organism>
<evidence type="ECO:0000256" key="1">
    <source>
        <dbReference type="SAM" id="Coils"/>
    </source>
</evidence>
<evidence type="ECO:0000313" key="3">
    <source>
        <dbReference type="Proteomes" id="UP000216207"/>
    </source>
</evidence>
<reference evidence="2 3" key="1">
    <citation type="submission" date="2017-07" db="EMBL/GenBank/DDBJ databases">
        <title>Isolation and whole genome analysis of endospore-forming bacteria from heroin.</title>
        <authorList>
            <person name="Kalinowski J."/>
            <person name="Ahrens B."/>
            <person name="Al-Dilaimi A."/>
            <person name="Winkler A."/>
            <person name="Wibberg D."/>
            <person name="Schleenbecker U."/>
            <person name="Ruckert C."/>
            <person name="Wolfel R."/>
            <person name="Grass G."/>
        </authorList>
    </citation>
    <scope>NUCLEOTIDE SEQUENCE [LARGE SCALE GENOMIC DNA]</scope>
    <source>
        <strain evidence="2 3">7539</strain>
    </source>
</reference>
<evidence type="ECO:0000313" key="2">
    <source>
        <dbReference type="EMBL" id="PAE90924.1"/>
    </source>
</evidence>
<keyword evidence="1" id="KW-0175">Coiled coil</keyword>
<dbReference type="AlphaFoldDB" id="A0A268P5A0"/>
<name>A0A268P5A0_SHOCL</name>
<sequence length="151" mass="17924">MSETLYMYQDLLSEIELIKHQLKYINREYKNIYNKSLITPPKGVGTTDYSKERVSGGLMQIPAYDALGRMDELMDMYNRLEKELREKEKWAKEMKDYMESFEGVEKQIAYKRIVEGKKLETIAGEVNLSYQHVRRIHMKMQRKSNKKVANS</sequence>
<feature type="coiled-coil region" evidence="1">
    <location>
        <begin position="70"/>
        <end position="100"/>
    </location>
</feature>
<accession>A0A268P5A0</accession>
<dbReference type="InterPro" id="IPR013324">
    <property type="entry name" value="RNA_pol_sigma_r3/r4-like"/>
</dbReference>
<dbReference type="RefSeq" id="WP_095325988.1">
    <property type="nucleotide sequence ID" value="NZ_NPCC01000002.1"/>
</dbReference>
<protein>
    <recommendedName>
        <fullName evidence="4">RNA polymerase sigma-70 region 4 domain-containing protein</fullName>
    </recommendedName>
</protein>
<dbReference type="EMBL" id="NPCC01000002">
    <property type="protein sequence ID" value="PAE90924.1"/>
    <property type="molecule type" value="Genomic_DNA"/>
</dbReference>
<dbReference type="SUPFAM" id="SSF88659">
    <property type="entry name" value="Sigma3 and sigma4 domains of RNA polymerase sigma factors"/>
    <property type="match status" value="1"/>
</dbReference>
<evidence type="ECO:0008006" key="4">
    <source>
        <dbReference type="Google" id="ProtNLM"/>
    </source>
</evidence>
<proteinExistence type="predicted"/>